<dbReference type="EMBL" id="CAFBLR010000152">
    <property type="protein sequence ID" value="CAB4881488.1"/>
    <property type="molecule type" value="Genomic_DNA"/>
</dbReference>
<organism evidence="1">
    <name type="scientific">freshwater metagenome</name>
    <dbReference type="NCBI Taxonomy" id="449393"/>
    <lineage>
        <taxon>unclassified sequences</taxon>
        <taxon>metagenomes</taxon>
        <taxon>ecological metagenomes</taxon>
    </lineage>
</organism>
<protein>
    <submittedName>
        <fullName evidence="1">Unannotated protein</fullName>
    </submittedName>
</protein>
<proteinExistence type="predicted"/>
<dbReference type="AlphaFoldDB" id="A0A6J7EIH1"/>
<sequence length="74" mass="7872">MPQNIWLFATSLKAFGTCTCTPPEVYSAIAVITAPDASVAMNELIRIPTTSSAFAAPHTRATTRVSAMAGHMFQ</sequence>
<reference evidence="1" key="1">
    <citation type="submission" date="2020-05" db="EMBL/GenBank/DDBJ databases">
        <authorList>
            <person name="Chiriac C."/>
            <person name="Salcher M."/>
            <person name="Ghai R."/>
            <person name="Kavagutti S V."/>
        </authorList>
    </citation>
    <scope>NUCLEOTIDE SEQUENCE</scope>
</reference>
<gene>
    <name evidence="1" type="ORF">UFOPK3417_01412</name>
</gene>
<evidence type="ECO:0000313" key="1">
    <source>
        <dbReference type="EMBL" id="CAB4881488.1"/>
    </source>
</evidence>
<accession>A0A6J7EIH1</accession>
<name>A0A6J7EIH1_9ZZZZ</name>